<dbReference type="AlphaFoldDB" id="X0UJI2"/>
<evidence type="ECO:0000313" key="1">
    <source>
        <dbReference type="EMBL" id="GAG00498.1"/>
    </source>
</evidence>
<comment type="caution">
    <text evidence="1">The sequence shown here is derived from an EMBL/GenBank/DDBJ whole genome shotgun (WGS) entry which is preliminary data.</text>
</comment>
<proteinExistence type="predicted"/>
<gene>
    <name evidence="1" type="ORF">S01H1_45440</name>
</gene>
<sequence length="191" mass="19811">MLELAILKTWDGENYKAGVQLAGSLTTYLDDIAVATNIAPEAMTVGNYVLVAIPGGNPRDACVVASWPQGSSGTASLTFVIDGGGSAITTGQKGHLEIPFACTIQRVTMLADQSGSIVVDIWKDSYANFPPTDADSITASAPPTISSAQKSHDSTLTGWTKSISAGDILAFNVDSCATITLVTISLKVEKS</sequence>
<protein>
    <submittedName>
        <fullName evidence="1">Uncharacterized protein</fullName>
    </submittedName>
</protein>
<organism evidence="1">
    <name type="scientific">marine sediment metagenome</name>
    <dbReference type="NCBI Taxonomy" id="412755"/>
    <lineage>
        <taxon>unclassified sequences</taxon>
        <taxon>metagenomes</taxon>
        <taxon>ecological metagenomes</taxon>
    </lineage>
</organism>
<dbReference type="EMBL" id="BARS01029035">
    <property type="protein sequence ID" value="GAG00498.1"/>
    <property type="molecule type" value="Genomic_DNA"/>
</dbReference>
<reference evidence="1" key="1">
    <citation type="journal article" date="2014" name="Front. Microbiol.">
        <title>High frequency of phylogenetically diverse reductive dehalogenase-homologous genes in deep subseafloor sedimentary metagenomes.</title>
        <authorList>
            <person name="Kawai M."/>
            <person name="Futagami T."/>
            <person name="Toyoda A."/>
            <person name="Takaki Y."/>
            <person name="Nishi S."/>
            <person name="Hori S."/>
            <person name="Arai W."/>
            <person name="Tsubouchi T."/>
            <person name="Morono Y."/>
            <person name="Uchiyama I."/>
            <person name="Ito T."/>
            <person name="Fujiyama A."/>
            <person name="Inagaki F."/>
            <person name="Takami H."/>
        </authorList>
    </citation>
    <scope>NUCLEOTIDE SEQUENCE</scope>
    <source>
        <strain evidence="1">Expedition CK06-06</strain>
    </source>
</reference>
<accession>X0UJI2</accession>
<name>X0UJI2_9ZZZZ</name>